<dbReference type="InterPro" id="IPR036770">
    <property type="entry name" value="Ankyrin_rpt-contain_sf"/>
</dbReference>
<dbReference type="InterPro" id="IPR001496">
    <property type="entry name" value="SOCS_box"/>
</dbReference>
<gene>
    <name evidence="6" type="ORF">C0Q70_04115</name>
</gene>
<dbReference type="SUPFAM" id="SSF48403">
    <property type="entry name" value="Ankyrin repeat"/>
    <property type="match status" value="2"/>
</dbReference>
<reference evidence="6 7" key="1">
    <citation type="submission" date="2018-04" db="EMBL/GenBank/DDBJ databases">
        <title>The genome of golden apple snail Pomacea canaliculata provides insight into stress tolerance and invasive adaptation.</title>
        <authorList>
            <person name="Liu C."/>
            <person name="Liu B."/>
            <person name="Ren Y."/>
            <person name="Zhang Y."/>
            <person name="Wang H."/>
            <person name="Li S."/>
            <person name="Jiang F."/>
            <person name="Yin L."/>
            <person name="Zhang G."/>
            <person name="Qian W."/>
            <person name="Fan W."/>
        </authorList>
    </citation>
    <scope>NUCLEOTIDE SEQUENCE [LARGE SCALE GENOMIC DNA]</scope>
    <source>
        <strain evidence="6">SZHN2017</strain>
        <tissue evidence="6">Muscle</tissue>
    </source>
</reference>
<evidence type="ECO:0000256" key="3">
    <source>
        <dbReference type="PROSITE-ProRule" id="PRU00023"/>
    </source>
</evidence>
<evidence type="ECO:0000259" key="5">
    <source>
        <dbReference type="PROSITE" id="PS50225"/>
    </source>
</evidence>
<sequence>MDNLFDAIRHGSFEKVQQIVSSEPSLIDVADDTGRTAITVAVESRNVGVVKLLVERNCRLSRWLAFNFIFSSKEPQLDGSPPSLNKDMDDVSRSLDENVLLINHSSVDGDCGEGKTTARIQAEIQYPRKEDSDICLGNRQTVPPYIQSQHCDKTEQSLLNTNLFYPPLLAAVTVNSLEMVKIILETQRCFVDEAHKNITPLLQACIKGYTDIAAVLIKSGADVNGQSAINSLAEEAQWYYKPLYQAVQHNHNDIIEILVNSGALYLQIVPLDTNSFHAADPASMSHRGLATLLELAVRRCQPPMVSFLIEIFRSSITDLSRYYSLMWSIKLHLTDMTQLLIAKLFPETYNIETDECREQYRQTLRVAVRECPQNDETVPLLLLKRFGASLFMKEENFFIILHSAVIRCLPQLVTRLVEMMKEPQCQFDVSAYESWPDICSAALYYGNKQILTVLYEHGLLDFSAYCNGENAFFEAIFCGRNGSSVYDILSWLVDLGLDPTCSDNNKMQPIHAAVTYRLNSAVDALCRLGVDANARMGTDDLPTPLHLHLNLRVLQLGCDLNLDLINILISHGADLAIENRKGYTPVSILFWLLHANIRQQETNSHPAGLDDHGSGRSSISGNTSAQGFESVPSVDFSTVVNPPAFSIGTSEEESLRTQTEDQTSEYNLSALQNIVHPLNSQENDTTQKRNDSSPQDQRLGLPAQDTVIILPSFLRPGSPWRSLVEILVEKFGVQLFTMGAARLTGPEHWKRVYFCLLQAGIDIGRLPSLRALCWLTVRSHIGSVRFSQKLDQLPVPSIIKTYLMSL</sequence>
<dbReference type="OMA" id="NTECELN"/>
<feature type="repeat" description="ANK" evidence="3">
    <location>
        <begin position="196"/>
        <end position="228"/>
    </location>
</feature>
<evidence type="ECO:0000256" key="4">
    <source>
        <dbReference type="SAM" id="MobiDB-lite"/>
    </source>
</evidence>
<dbReference type="EMBL" id="PZQS01000002">
    <property type="protein sequence ID" value="PVD37120.1"/>
    <property type="molecule type" value="Genomic_DNA"/>
</dbReference>
<dbReference type="Proteomes" id="UP000245119">
    <property type="component" value="Linkage Group LG2"/>
</dbReference>
<dbReference type="PROSITE" id="PS50297">
    <property type="entry name" value="ANK_REP_REGION"/>
    <property type="match status" value="1"/>
</dbReference>
<keyword evidence="7" id="KW-1185">Reference proteome</keyword>
<keyword evidence="1" id="KW-0677">Repeat</keyword>
<accession>A0A2T7PUP7</accession>
<feature type="region of interest" description="Disordered" evidence="4">
    <location>
        <begin position="603"/>
        <end position="629"/>
    </location>
</feature>
<evidence type="ECO:0000313" key="6">
    <source>
        <dbReference type="EMBL" id="PVD37120.1"/>
    </source>
</evidence>
<dbReference type="SMART" id="SM00969">
    <property type="entry name" value="SOCS_box"/>
    <property type="match status" value="1"/>
</dbReference>
<dbReference type="Pfam" id="PF07525">
    <property type="entry name" value="SOCS_box"/>
    <property type="match status" value="1"/>
</dbReference>
<feature type="compositionally biased region" description="Polar residues" evidence="4">
    <location>
        <begin position="615"/>
        <end position="627"/>
    </location>
</feature>
<dbReference type="PANTHER" id="PTHR24198">
    <property type="entry name" value="ANKYRIN REPEAT AND PROTEIN KINASE DOMAIN-CONTAINING PROTEIN"/>
    <property type="match status" value="1"/>
</dbReference>
<dbReference type="SMART" id="SM00248">
    <property type="entry name" value="ANK"/>
    <property type="match status" value="9"/>
</dbReference>
<feature type="domain" description="SOCS box" evidence="5">
    <location>
        <begin position="756"/>
        <end position="806"/>
    </location>
</feature>
<name>A0A2T7PUP7_POMCA</name>
<comment type="caution">
    <text evidence="6">The sequence shown here is derived from an EMBL/GenBank/DDBJ whole genome shotgun (WGS) entry which is preliminary data.</text>
</comment>
<evidence type="ECO:0000256" key="1">
    <source>
        <dbReference type="ARBA" id="ARBA00022737"/>
    </source>
</evidence>
<dbReference type="Pfam" id="PF12796">
    <property type="entry name" value="Ank_2"/>
    <property type="match status" value="1"/>
</dbReference>
<evidence type="ECO:0000256" key="2">
    <source>
        <dbReference type="ARBA" id="ARBA00023043"/>
    </source>
</evidence>
<dbReference type="PANTHER" id="PTHR24198:SF165">
    <property type="entry name" value="ANKYRIN REPEAT-CONTAINING PROTEIN-RELATED"/>
    <property type="match status" value="1"/>
</dbReference>
<organism evidence="6 7">
    <name type="scientific">Pomacea canaliculata</name>
    <name type="common">Golden apple snail</name>
    <dbReference type="NCBI Taxonomy" id="400727"/>
    <lineage>
        <taxon>Eukaryota</taxon>
        <taxon>Metazoa</taxon>
        <taxon>Spiralia</taxon>
        <taxon>Lophotrochozoa</taxon>
        <taxon>Mollusca</taxon>
        <taxon>Gastropoda</taxon>
        <taxon>Caenogastropoda</taxon>
        <taxon>Architaenioglossa</taxon>
        <taxon>Ampullarioidea</taxon>
        <taxon>Ampullariidae</taxon>
        <taxon>Pomacea</taxon>
    </lineage>
</organism>
<keyword evidence="2 3" id="KW-0040">ANK repeat</keyword>
<dbReference type="Gene3D" id="1.25.40.20">
    <property type="entry name" value="Ankyrin repeat-containing domain"/>
    <property type="match status" value="3"/>
</dbReference>
<proteinExistence type="predicted"/>
<feature type="region of interest" description="Disordered" evidence="4">
    <location>
        <begin position="679"/>
        <end position="699"/>
    </location>
</feature>
<dbReference type="OrthoDB" id="5314041at2759"/>
<protein>
    <recommendedName>
        <fullName evidence="5">SOCS box domain-containing protein</fullName>
    </recommendedName>
</protein>
<dbReference type="STRING" id="400727.A0A2T7PUP7"/>
<evidence type="ECO:0000313" key="7">
    <source>
        <dbReference type="Proteomes" id="UP000245119"/>
    </source>
</evidence>
<dbReference type="PROSITE" id="PS50088">
    <property type="entry name" value="ANK_REPEAT"/>
    <property type="match status" value="1"/>
</dbReference>
<dbReference type="PROSITE" id="PS50225">
    <property type="entry name" value="SOCS"/>
    <property type="match status" value="1"/>
</dbReference>
<dbReference type="AlphaFoldDB" id="A0A2T7PUP7"/>
<dbReference type="InterPro" id="IPR002110">
    <property type="entry name" value="Ankyrin_rpt"/>
</dbReference>